<comment type="subcellular location">
    <subcellularLocation>
        <location evidence="2">Cytoplasm</location>
    </subcellularLocation>
    <subcellularLocation>
        <location evidence="1">Nucleus</location>
    </subcellularLocation>
</comment>
<dbReference type="InterPro" id="IPR009057">
    <property type="entry name" value="Homeodomain-like_sf"/>
</dbReference>
<name>A0A6P6BJU4_DURZI</name>
<keyword evidence="4" id="KW-0963">Cytoplasm</keyword>
<dbReference type="PROSITE" id="PS51294">
    <property type="entry name" value="HTH_MYB"/>
    <property type="match status" value="2"/>
</dbReference>
<dbReference type="SUPFAM" id="SSF46689">
    <property type="entry name" value="Homeodomain-like"/>
    <property type="match status" value="1"/>
</dbReference>
<evidence type="ECO:0000259" key="11">
    <source>
        <dbReference type="PROSITE" id="PS51294"/>
    </source>
</evidence>
<evidence type="ECO:0000256" key="4">
    <source>
        <dbReference type="ARBA" id="ARBA00022490"/>
    </source>
</evidence>
<keyword evidence="9" id="KW-0812">Transmembrane</keyword>
<feature type="domain" description="HTH myb-type" evidence="11">
    <location>
        <begin position="62"/>
        <end position="116"/>
    </location>
</feature>
<dbReference type="Pfam" id="PF00249">
    <property type="entry name" value="Myb_DNA-binding"/>
    <property type="match status" value="2"/>
</dbReference>
<feature type="region of interest" description="Disordered" evidence="8">
    <location>
        <begin position="552"/>
        <end position="639"/>
    </location>
</feature>
<comment type="similarity">
    <text evidence="3">Belongs to the eukaryotic ribosomal protein eS10 family.</text>
</comment>
<keyword evidence="9" id="KW-0472">Membrane</keyword>
<dbReference type="GO" id="GO:0003723">
    <property type="term" value="F:RNA binding"/>
    <property type="evidence" value="ECO:0007669"/>
    <property type="project" value="TreeGrafter"/>
</dbReference>
<dbReference type="PANTHER" id="PTHR12146:SF27">
    <property type="entry name" value="SMALL RIBOSOMAL SUBUNIT PROTEIN ES10X"/>
    <property type="match status" value="1"/>
</dbReference>
<evidence type="ECO:0000313" key="13">
    <source>
        <dbReference type="RefSeq" id="XP_022777318.1"/>
    </source>
</evidence>
<keyword evidence="5" id="KW-0689">Ribosomal protein</keyword>
<dbReference type="GO" id="GO:0022627">
    <property type="term" value="C:cytosolic small ribosomal subunit"/>
    <property type="evidence" value="ECO:0007669"/>
    <property type="project" value="TreeGrafter"/>
</dbReference>
<dbReference type="PROSITE" id="PS50090">
    <property type="entry name" value="MYB_LIKE"/>
    <property type="match status" value="2"/>
</dbReference>
<dbReference type="Pfam" id="PF03501">
    <property type="entry name" value="S10_plectin"/>
    <property type="match status" value="1"/>
</dbReference>
<evidence type="ECO:0000256" key="2">
    <source>
        <dbReference type="ARBA" id="ARBA00004496"/>
    </source>
</evidence>
<dbReference type="InterPro" id="IPR005326">
    <property type="entry name" value="Plectin_eS10_N"/>
</dbReference>
<dbReference type="Proteomes" id="UP000515121">
    <property type="component" value="Unplaced"/>
</dbReference>
<feature type="domain" description="Myb-like" evidence="10">
    <location>
        <begin position="62"/>
        <end position="112"/>
    </location>
</feature>
<dbReference type="Gene3D" id="1.10.10.10">
    <property type="entry name" value="Winged helix-like DNA-binding domain superfamily/Winged helix DNA-binding domain"/>
    <property type="match status" value="1"/>
</dbReference>
<keyword evidence="6" id="KW-0539">Nucleus</keyword>
<dbReference type="GO" id="GO:0005634">
    <property type="term" value="C:nucleus"/>
    <property type="evidence" value="ECO:0007669"/>
    <property type="project" value="UniProtKB-SubCell"/>
</dbReference>
<accession>A0A6P6BJU4</accession>
<evidence type="ECO:0000313" key="12">
    <source>
        <dbReference type="Proteomes" id="UP000515121"/>
    </source>
</evidence>
<gene>
    <name evidence="13" type="primary">LOC111318706</name>
</gene>
<evidence type="ECO:0000256" key="8">
    <source>
        <dbReference type="SAM" id="MobiDB-lite"/>
    </source>
</evidence>
<feature type="compositionally biased region" description="Basic and acidic residues" evidence="8">
    <location>
        <begin position="568"/>
        <end position="588"/>
    </location>
</feature>
<keyword evidence="7" id="KW-0687">Ribonucleoprotein</keyword>
<organism evidence="12 13">
    <name type="scientific">Durio zibethinus</name>
    <name type="common">Durian</name>
    <dbReference type="NCBI Taxonomy" id="66656"/>
    <lineage>
        <taxon>Eukaryota</taxon>
        <taxon>Viridiplantae</taxon>
        <taxon>Streptophyta</taxon>
        <taxon>Embryophyta</taxon>
        <taxon>Tracheophyta</taxon>
        <taxon>Spermatophyta</taxon>
        <taxon>Magnoliopsida</taxon>
        <taxon>eudicotyledons</taxon>
        <taxon>Gunneridae</taxon>
        <taxon>Pentapetalae</taxon>
        <taxon>rosids</taxon>
        <taxon>malvids</taxon>
        <taxon>Malvales</taxon>
        <taxon>Malvaceae</taxon>
        <taxon>Helicteroideae</taxon>
        <taxon>Durio</taxon>
    </lineage>
</organism>
<evidence type="ECO:0000256" key="6">
    <source>
        <dbReference type="ARBA" id="ARBA00023242"/>
    </source>
</evidence>
<dbReference type="FunFam" id="1.10.10.60:FF:000348">
    <property type="entry name" value="Transcription factor MYB26"/>
    <property type="match status" value="1"/>
</dbReference>
<dbReference type="OrthoDB" id="2143914at2759"/>
<protein>
    <submittedName>
        <fullName evidence="13">Uncharacterized protein LOC111318706</fullName>
    </submittedName>
</protein>
<dbReference type="CDD" id="cd00167">
    <property type="entry name" value="SANT"/>
    <property type="match status" value="2"/>
</dbReference>
<dbReference type="RefSeq" id="XP_022777318.1">
    <property type="nucleotide sequence ID" value="XM_022921583.1"/>
</dbReference>
<dbReference type="GeneID" id="111318706"/>
<dbReference type="InterPro" id="IPR036388">
    <property type="entry name" value="WH-like_DNA-bd_sf"/>
</dbReference>
<evidence type="ECO:0000256" key="7">
    <source>
        <dbReference type="ARBA" id="ARBA00023274"/>
    </source>
</evidence>
<evidence type="ECO:0000256" key="5">
    <source>
        <dbReference type="ARBA" id="ARBA00022980"/>
    </source>
</evidence>
<dbReference type="SMART" id="SM00717">
    <property type="entry name" value="SANT"/>
    <property type="match status" value="2"/>
</dbReference>
<dbReference type="InterPro" id="IPR017930">
    <property type="entry name" value="Myb_dom"/>
</dbReference>
<evidence type="ECO:0000256" key="3">
    <source>
        <dbReference type="ARBA" id="ARBA00007278"/>
    </source>
</evidence>
<sequence>MGHHSCCNQQKVKRGLWSPEEDEKLIRYINTHGYGCWSEVPEKAGLQRCGKSCRLRWINYLRPDIRRGRFTSEEEKLIISLHGVVGNRWAHIASHLPGRTDNEIKNYWNSWIKKKIRKPSAPPTNTASSTDQHSQINYASNQLELVNQDLTTRAVPAQETLFSSSAPLFMFDTTPLDGIQDANVRGELFHESANLNTETWNLNQHQVQVFPPSTSFTTSMDINNYLPPLVENMENMVPVEVQSCSIEEEGEITLECLQRQQQEFNEWVESQQCSNFLLWDNIEGQLGGEAIEPTSSNMGTTLSSFPFLKKQFAFLFLSAFCNFIGHELVKFLTNVHWEGNYNYFLIKIVLMFSLTLQSTLNIETADLLKQKRLSLFEVIAEVVIARPEAKTYHHLNKRSKIPQVLLPQTRLNVNLKNFSTSLYVTYIYVYPKVIGLYKTIFAAASFLIAAMVTFSLSLSLCLIIPEKNRREISKYLFQEGVCYAKKDYNMAKHPEIDVPNLQVIKLMQSFKSKEYVRETFAWMHYYWYLTNDGIEFLRTYLNLPSEIVPATLKKQTKPAGRPMGPPGDRPRGPPRFDGERRFGDRDGYRGGPRGGGDFGDKGGAPADYQPSFRGPGSRPAFGRGGGGYGAGPAGGAALP</sequence>
<feature type="compositionally biased region" description="Gly residues" evidence="8">
    <location>
        <begin position="622"/>
        <end position="639"/>
    </location>
</feature>
<reference evidence="13" key="1">
    <citation type="submission" date="2025-08" db="UniProtKB">
        <authorList>
            <consortium name="RefSeq"/>
        </authorList>
    </citation>
    <scope>IDENTIFICATION</scope>
    <source>
        <tissue evidence="13">Fruit stalk</tissue>
    </source>
</reference>
<dbReference type="FunFam" id="1.10.10.10:FF:000025">
    <property type="entry name" value="40S ribosomal protein S10"/>
    <property type="match status" value="1"/>
</dbReference>
<keyword evidence="12" id="KW-1185">Reference proteome</keyword>
<dbReference type="AlphaFoldDB" id="A0A6P6BJU4"/>
<dbReference type="KEGG" id="dzi:111318706"/>
<feature type="transmembrane region" description="Helical" evidence="9">
    <location>
        <begin position="440"/>
        <end position="464"/>
    </location>
</feature>
<dbReference type="FunFam" id="1.10.10.60:FF:000185">
    <property type="entry name" value="MYB transcription factor"/>
    <property type="match status" value="1"/>
</dbReference>
<dbReference type="Gene3D" id="1.10.10.60">
    <property type="entry name" value="Homeodomain-like"/>
    <property type="match status" value="2"/>
</dbReference>
<dbReference type="PANTHER" id="PTHR12146">
    <property type="entry name" value="40S RIBOSOMAL PROTEIN S10"/>
    <property type="match status" value="1"/>
</dbReference>
<evidence type="ECO:0000256" key="1">
    <source>
        <dbReference type="ARBA" id="ARBA00004123"/>
    </source>
</evidence>
<feature type="domain" description="HTH myb-type" evidence="11">
    <location>
        <begin position="9"/>
        <end position="61"/>
    </location>
</feature>
<evidence type="ECO:0000256" key="9">
    <source>
        <dbReference type="SAM" id="Phobius"/>
    </source>
</evidence>
<dbReference type="InterPro" id="IPR037447">
    <property type="entry name" value="Ribosomal_eS10"/>
</dbReference>
<proteinExistence type="inferred from homology"/>
<evidence type="ECO:0000259" key="10">
    <source>
        <dbReference type="PROSITE" id="PS50090"/>
    </source>
</evidence>
<keyword evidence="9" id="KW-1133">Transmembrane helix</keyword>
<dbReference type="InterPro" id="IPR001005">
    <property type="entry name" value="SANT/Myb"/>
</dbReference>
<feature type="domain" description="Myb-like" evidence="10">
    <location>
        <begin position="9"/>
        <end position="61"/>
    </location>
</feature>
<dbReference type="GO" id="GO:0003735">
    <property type="term" value="F:structural constituent of ribosome"/>
    <property type="evidence" value="ECO:0007669"/>
    <property type="project" value="TreeGrafter"/>
</dbReference>